<keyword evidence="1" id="KW-0812">Transmembrane</keyword>
<evidence type="ECO:0000313" key="3">
    <source>
        <dbReference type="Proteomes" id="UP001206548"/>
    </source>
</evidence>
<reference evidence="2 3" key="1">
    <citation type="journal article" date="2023" name="Int. J. Syst. Evol. Microbiol.">
        <title>Streptococcus sciuri sp. nov., Staphylococcus marylandisciuri sp. nov. and Staphylococcus americanisciuri sp. nov., isolated from faeces of eastern grey squirrel (Sciurus carolinensis).</title>
        <authorList>
            <person name="Volokhov D.V."/>
            <person name="Zagorodnyaya T.A."/>
            <person name="Furtak V.A."/>
            <person name="Nattanmai G."/>
            <person name="Randall L."/>
            <person name="Jose S."/>
            <person name="Gao Y."/>
            <person name="Eisenberg T."/>
            <person name="Delmonte P."/>
            <person name="Blom J."/>
            <person name="Mitchell K.K."/>
        </authorList>
    </citation>
    <scope>NUCLEOTIDE SEQUENCE [LARGE SCALE GENOMIC DNA]</scope>
    <source>
        <strain evidence="2 3">SQ9-PEA</strain>
    </source>
</reference>
<dbReference type="Pfam" id="PF16935">
    <property type="entry name" value="Hol_Tox"/>
    <property type="match status" value="1"/>
</dbReference>
<evidence type="ECO:0000313" key="2">
    <source>
        <dbReference type="EMBL" id="MCS4487907.1"/>
    </source>
</evidence>
<keyword evidence="1" id="KW-0472">Membrane</keyword>
<keyword evidence="3" id="KW-1185">Reference proteome</keyword>
<sequence>MAEALQVMFAFGDFIISLLTLVVALIVMGKQK</sequence>
<organism evidence="2 3">
    <name type="scientific">Streptococcus sciuri</name>
    <dbReference type="NCBI Taxonomy" id="2973939"/>
    <lineage>
        <taxon>Bacteria</taxon>
        <taxon>Bacillati</taxon>
        <taxon>Bacillota</taxon>
        <taxon>Bacilli</taxon>
        <taxon>Lactobacillales</taxon>
        <taxon>Streptococcaceae</taxon>
        <taxon>Streptococcus</taxon>
    </lineage>
</organism>
<dbReference type="InterPro" id="IPR031616">
    <property type="entry name" value="BsrE-like"/>
</dbReference>
<evidence type="ECO:0000256" key="1">
    <source>
        <dbReference type="SAM" id="Phobius"/>
    </source>
</evidence>
<feature type="transmembrane region" description="Helical" evidence="1">
    <location>
        <begin position="6"/>
        <end position="28"/>
    </location>
</feature>
<dbReference type="Proteomes" id="UP001206548">
    <property type="component" value="Unassembled WGS sequence"/>
</dbReference>
<dbReference type="RefSeq" id="WP_259137621.1">
    <property type="nucleotide sequence ID" value="NZ_JANUXX010000002.1"/>
</dbReference>
<accession>A0ABT2F641</accession>
<gene>
    <name evidence="2" type="ORF">NXS10_02830</name>
</gene>
<comment type="caution">
    <text evidence="2">The sequence shown here is derived from an EMBL/GenBank/DDBJ whole genome shotgun (WGS) entry which is preliminary data.</text>
</comment>
<dbReference type="EMBL" id="JANUXX010000002">
    <property type="protein sequence ID" value="MCS4487907.1"/>
    <property type="molecule type" value="Genomic_DNA"/>
</dbReference>
<keyword evidence="1" id="KW-1133">Transmembrane helix</keyword>
<name>A0ABT2F641_9STRE</name>
<protein>
    <submittedName>
        <fullName evidence="2">Holin-like toxin</fullName>
    </submittedName>
</protein>
<proteinExistence type="predicted"/>